<comment type="caution">
    <text evidence="7">The sequence shown here is derived from an EMBL/GenBank/DDBJ whole genome shotgun (WGS) entry which is preliminary data.</text>
</comment>
<evidence type="ECO:0000256" key="2">
    <source>
        <dbReference type="ARBA" id="ARBA00023015"/>
    </source>
</evidence>
<protein>
    <recommendedName>
        <fullName evidence="6">TF-B3 domain-containing protein</fullName>
    </recommendedName>
</protein>
<sequence length="251" mass="28743">MASTSRQKGKSVTLPVETPGFFKVVLDYALQGGRLKLEGFVASKFGNFLSDKLLLKAPNGEVWPIELTRDDVNDSLWLEKGWPEFAKFYSLENGCFLFFSYEGISSCLKVRIFNKHGLEVAYFFRSSHHEEPNLCTAFSRASRFLSNRPYFSVKLQRSYIVRPLNMPSSFANQYILQGDHTRRVYLQIPNGGTWPAKCTVSLYGEHDRARIHSGWTELVQDNCLQVGDAIVFELMEQQPKVTLKIHVFRAQ</sequence>
<dbReference type="Pfam" id="PF02362">
    <property type="entry name" value="B3"/>
    <property type="match status" value="2"/>
</dbReference>
<dbReference type="Proteomes" id="UP001457282">
    <property type="component" value="Unassembled WGS sequence"/>
</dbReference>
<gene>
    <name evidence="7" type="ORF">M0R45_017026</name>
</gene>
<keyword evidence="5" id="KW-0539">Nucleus</keyword>
<dbReference type="InterPro" id="IPR015300">
    <property type="entry name" value="DNA-bd_pseudobarrel_sf"/>
</dbReference>
<dbReference type="PANTHER" id="PTHR31920">
    <property type="entry name" value="B3 DOMAIN-CONTAINING"/>
    <property type="match status" value="1"/>
</dbReference>
<feature type="domain" description="TF-B3" evidence="6">
    <location>
        <begin position="164"/>
        <end position="251"/>
    </location>
</feature>
<evidence type="ECO:0000256" key="1">
    <source>
        <dbReference type="ARBA" id="ARBA00004123"/>
    </source>
</evidence>
<dbReference type="AlphaFoldDB" id="A0AAW1XW85"/>
<proteinExistence type="predicted"/>
<evidence type="ECO:0000256" key="5">
    <source>
        <dbReference type="ARBA" id="ARBA00023242"/>
    </source>
</evidence>
<accession>A0AAW1XW85</accession>
<dbReference type="Gene3D" id="2.40.330.10">
    <property type="entry name" value="DNA-binding pseudobarrel domain"/>
    <property type="match status" value="2"/>
</dbReference>
<feature type="domain" description="TF-B3" evidence="6">
    <location>
        <begin position="20"/>
        <end position="116"/>
    </location>
</feature>
<evidence type="ECO:0000259" key="6">
    <source>
        <dbReference type="PROSITE" id="PS50863"/>
    </source>
</evidence>
<dbReference type="InterPro" id="IPR003340">
    <property type="entry name" value="B3_DNA-bd"/>
</dbReference>
<keyword evidence="4" id="KW-0804">Transcription</keyword>
<evidence type="ECO:0000256" key="4">
    <source>
        <dbReference type="ARBA" id="ARBA00023163"/>
    </source>
</evidence>
<organism evidence="7 8">
    <name type="scientific">Rubus argutus</name>
    <name type="common">Southern blackberry</name>
    <dbReference type="NCBI Taxonomy" id="59490"/>
    <lineage>
        <taxon>Eukaryota</taxon>
        <taxon>Viridiplantae</taxon>
        <taxon>Streptophyta</taxon>
        <taxon>Embryophyta</taxon>
        <taxon>Tracheophyta</taxon>
        <taxon>Spermatophyta</taxon>
        <taxon>Magnoliopsida</taxon>
        <taxon>eudicotyledons</taxon>
        <taxon>Gunneridae</taxon>
        <taxon>Pentapetalae</taxon>
        <taxon>rosids</taxon>
        <taxon>fabids</taxon>
        <taxon>Rosales</taxon>
        <taxon>Rosaceae</taxon>
        <taxon>Rosoideae</taxon>
        <taxon>Rosoideae incertae sedis</taxon>
        <taxon>Rubus</taxon>
    </lineage>
</organism>
<keyword evidence="2" id="KW-0805">Transcription regulation</keyword>
<dbReference type="InterPro" id="IPR050655">
    <property type="entry name" value="Plant_B3_domain"/>
</dbReference>
<evidence type="ECO:0000313" key="7">
    <source>
        <dbReference type="EMBL" id="KAK9940360.1"/>
    </source>
</evidence>
<dbReference type="GO" id="GO:0005634">
    <property type="term" value="C:nucleus"/>
    <property type="evidence" value="ECO:0007669"/>
    <property type="project" value="UniProtKB-SubCell"/>
</dbReference>
<evidence type="ECO:0000313" key="8">
    <source>
        <dbReference type="Proteomes" id="UP001457282"/>
    </source>
</evidence>
<keyword evidence="3" id="KW-0238">DNA-binding</keyword>
<dbReference type="PROSITE" id="PS50863">
    <property type="entry name" value="B3"/>
    <property type="match status" value="2"/>
</dbReference>
<name>A0AAW1XW85_RUBAR</name>
<evidence type="ECO:0000256" key="3">
    <source>
        <dbReference type="ARBA" id="ARBA00023125"/>
    </source>
</evidence>
<reference evidence="7 8" key="1">
    <citation type="journal article" date="2023" name="G3 (Bethesda)">
        <title>A chromosome-length genome assembly and annotation of blackberry (Rubus argutus, cv. 'Hillquist').</title>
        <authorList>
            <person name="Bruna T."/>
            <person name="Aryal R."/>
            <person name="Dudchenko O."/>
            <person name="Sargent D.J."/>
            <person name="Mead D."/>
            <person name="Buti M."/>
            <person name="Cavallini A."/>
            <person name="Hytonen T."/>
            <person name="Andres J."/>
            <person name="Pham M."/>
            <person name="Weisz D."/>
            <person name="Mascagni F."/>
            <person name="Usai G."/>
            <person name="Natali L."/>
            <person name="Bassil N."/>
            <person name="Fernandez G.E."/>
            <person name="Lomsadze A."/>
            <person name="Armour M."/>
            <person name="Olukolu B."/>
            <person name="Poorten T."/>
            <person name="Britton C."/>
            <person name="Davik J."/>
            <person name="Ashrafi H."/>
            <person name="Aiden E.L."/>
            <person name="Borodovsky M."/>
            <person name="Worthington M."/>
        </authorList>
    </citation>
    <scope>NUCLEOTIDE SEQUENCE [LARGE SCALE GENOMIC DNA]</scope>
    <source>
        <strain evidence="7">PI 553951</strain>
    </source>
</reference>
<dbReference type="PANTHER" id="PTHR31920:SF108">
    <property type="entry name" value="B3 DOMAIN-CONTAINING TRANSCRIPTION FACTOR VRN1-LIKE"/>
    <property type="match status" value="1"/>
</dbReference>
<dbReference type="SMART" id="SM01019">
    <property type="entry name" value="B3"/>
    <property type="match status" value="2"/>
</dbReference>
<dbReference type="CDD" id="cd10017">
    <property type="entry name" value="B3_DNA"/>
    <property type="match status" value="2"/>
</dbReference>
<dbReference type="EMBL" id="JBEDUW010000003">
    <property type="protein sequence ID" value="KAK9940360.1"/>
    <property type="molecule type" value="Genomic_DNA"/>
</dbReference>
<dbReference type="SUPFAM" id="SSF101936">
    <property type="entry name" value="DNA-binding pseudobarrel domain"/>
    <property type="match status" value="2"/>
</dbReference>
<dbReference type="GO" id="GO:0003677">
    <property type="term" value="F:DNA binding"/>
    <property type="evidence" value="ECO:0007669"/>
    <property type="project" value="UniProtKB-KW"/>
</dbReference>
<comment type="subcellular location">
    <subcellularLocation>
        <location evidence="1">Nucleus</location>
    </subcellularLocation>
</comment>
<keyword evidence="8" id="KW-1185">Reference proteome</keyword>